<evidence type="ECO:0000256" key="2">
    <source>
        <dbReference type="SAM" id="Phobius"/>
    </source>
</evidence>
<dbReference type="EMBL" id="SNZA01000005">
    <property type="protein sequence ID" value="TDR06622.1"/>
    <property type="molecule type" value="Genomic_DNA"/>
</dbReference>
<gene>
    <name evidence="4" type="ORF">C8D85_2805</name>
</gene>
<dbReference type="InterPro" id="IPR032710">
    <property type="entry name" value="NTF2-like_dom_sf"/>
</dbReference>
<protein>
    <submittedName>
        <fullName evidence="4">Putative lipid-binding transport protein (Tim44 family)</fullName>
    </submittedName>
</protein>
<dbReference type="Proteomes" id="UP000295729">
    <property type="component" value="Unassembled WGS sequence"/>
</dbReference>
<dbReference type="RefSeq" id="WP_133563786.1">
    <property type="nucleotide sequence ID" value="NZ_JAJGNH010000010.1"/>
</dbReference>
<dbReference type="Pfam" id="PF04280">
    <property type="entry name" value="Tim44"/>
    <property type="match status" value="1"/>
</dbReference>
<dbReference type="PANTHER" id="PTHR41542:SF1">
    <property type="entry name" value="BLL5807 PROTEIN"/>
    <property type="match status" value="1"/>
</dbReference>
<sequence length="291" mass="31008">MKTSVYALLMAFVLAIGVGGFASDVHAKKLGGSKSFGKSYSVSKSPTSSSATSGTNNTGTAAAAGSTTKKSGFLGGLGGGLLGGLLAGGIFAALLGSGAFDGISFGDILLFALIGFLVYKFFFAKKRQAAQAAGAQGMYREMPNSTRDNVQPSPMAGMSGFGAQPEIQLPPGFNEQAFIAEAKNHYVTLQKAWDDNNFDEISDYFSQDLCDMLRQERAKYGSDKPRTEVVSLMVDLVRGEFIGSTASISLRFTGWIKEGDQTNETNEIWHLEKNLEDARGNWTIVGIQQDN</sequence>
<evidence type="ECO:0000313" key="5">
    <source>
        <dbReference type="Proteomes" id="UP000295729"/>
    </source>
</evidence>
<reference evidence="4 5" key="1">
    <citation type="submission" date="2019-03" db="EMBL/GenBank/DDBJ databases">
        <title>Genomic Encyclopedia of Type Strains, Phase IV (KMG-IV): sequencing the most valuable type-strain genomes for metagenomic binning, comparative biology and taxonomic classification.</title>
        <authorList>
            <person name="Goeker M."/>
        </authorList>
    </citation>
    <scope>NUCLEOTIDE SEQUENCE [LARGE SCALE GENOMIC DNA]</scope>
    <source>
        <strain evidence="4 5">DSM 5604</strain>
    </source>
</reference>
<dbReference type="OrthoDB" id="5298777at2"/>
<keyword evidence="2" id="KW-0812">Transmembrane</keyword>
<dbReference type="SUPFAM" id="SSF54427">
    <property type="entry name" value="NTF2-like"/>
    <property type="match status" value="1"/>
</dbReference>
<feature type="transmembrane region" description="Helical" evidence="2">
    <location>
        <begin position="102"/>
        <end position="122"/>
    </location>
</feature>
<keyword evidence="2" id="KW-0472">Membrane</keyword>
<accession>A0A4R6X5F3</accession>
<feature type="transmembrane region" description="Helical" evidence="2">
    <location>
        <begin position="73"/>
        <end position="96"/>
    </location>
</feature>
<dbReference type="SMART" id="SM00978">
    <property type="entry name" value="Tim44"/>
    <property type="match status" value="1"/>
</dbReference>
<dbReference type="AlphaFoldDB" id="A0A4R6X5F3"/>
<comment type="caution">
    <text evidence="4">The sequence shown here is derived from an EMBL/GenBank/DDBJ whole genome shotgun (WGS) entry which is preliminary data.</text>
</comment>
<dbReference type="InterPro" id="IPR007379">
    <property type="entry name" value="Tim44-like_dom"/>
</dbReference>
<feature type="transmembrane region" description="Helical" evidence="2">
    <location>
        <begin position="6"/>
        <end position="25"/>
    </location>
</feature>
<evidence type="ECO:0000259" key="3">
    <source>
        <dbReference type="SMART" id="SM00978"/>
    </source>
</evidence>
<keyword evidence="5" id="KW-1185">Reference proteome</keyword>
<name>A0A4R6X5F3_9GAMM</name>
<feature type="region of interest" description="Disordered" evidence="1">
    <location>
        <begin position="34"/>
        <end position="65"/>
    </location>
</feature>
<organism evidence="4 5">
    <name type="scientific">Marinomonas communis</name>
    <dbReference type="NCBI Taxonomy" id="28254"/>
    <lineage>
        <taxon>Bacteria</taxon>
        <taxon>Pseudomonadati</taxon>
        <taxon>Pseudomonadota</taxon>
        <taxon>Gammaproteobacteria</taxon>
        <taxon>Oceanospirillales</taxon>
        <taxon>Oceanospirillaceae</taxon>
        <taxon>Marinomonas</taxon>
    </lineage>
</organism>
<dbReference type="PANTHER" id="PTHR41542">
    <property type="entry name" value="BLL5807 PROTEIN"/>
    <property type="match status" value="1"/>
</dbReference>
<evidence type="ECO:0000313" key="4">
    <source>
        <dbReference type="EMBL" id="TDR06622.1"/>
    </source>
</evidence>
<dbReference type="Gene3D" id="3.10.450.240">
    <property type="match status" value="1"/>
</dbReference>
<feature type="domain" description="Tim44-like" evidence="3">
    <location>
        <begin position="159"/>
        <end position="289"/>
    </location>
</feature>
<proteinExistence type="predicted"/>
<keyword evidence="2" id="KW-1133">Transmembrane helix</keyword>
<evidence type="ECO:0000256" key="1">
    <source>
        <dbReference type="SAM" id="MobiDB-lite"/>
    </source>
</evidence>